<dbReference type="AlphaFoldDB" id="A0A024GM78"/>
<evidence type="ECO:0000256" key="2">
    <source>
        <dbReference type="SAM" id="Phobius"/>
    </source>
</evidence>
<organism evidence="3 4">
    <name type="scientific">Albugo candida</name>
    <dbReference type="NCBI Taxonomy" id="65357"/>
    <lineage>
        <taxon>Eukaryota</taxon>
        <taxon>Sar</taxon>
        <taxon>Stramenopiles</taxon>
        <taxon>Oomycota</taxon>
        <taxon>Peronosporomycetes</taxon>
        <taxon>Albuginales</taxon>
        <taxon>Albuginaceae</taxon>
        <taxon>Albugo</taxon>
    </lineage>
</organism>
<name>A0A024GM78_9STRA</name>
<keyword evidence="2" id="KW-0812">Transmembrane</keyword>
<dbReference type="Proteomes" id="UP000053237">
    <property type="component" value="Unassembled WGS sequence"/>
</dbReference>
<evidence type="ECO:0000256" key="1">
    <source>
        <dbReference type="SAM" id="MobiDB-lite"/>
    </source>
</evidence>
<accession>A0A024GM78</accession>
<keyword evidence="2" id="KW-1133">Transmembrane helix</keyword>
<dbReference type="EMBL" id="CAIX01000197">
    <property type="protein sequence ID" value="CCI47966.1"/>
    <property type="molecule type" value="Genomic_DNA"/>
</dbReference>
<gene>
    <name evidence="3" type="ORF">BN9_090090</name>
</gene>
<evidence type="ECO:0000313" key="4">
    <source>
        <dbReference type="Proteomes" id="UP000053237"/>
    </source>
</evidence>
<dbReference type="InParanoid" id="A0A024GM78"/>
<feature type="transmembrane region" description="Helical" evidence="2">
    <location>
        <begin position="182"/>
        <end position="202"/>
    </location>
</feature>
<proteinExistence type="predicted"/>
<comment type="caution">
    <text evidence="3">The sequence shown here is derived from an EMBL/GenBank/DDBJ whole genome shotgun (WGS) entry which is preliminary data.</text>
</comment>
<sequence>MNWIMQNGGPLKGLSPGIERRKRLVSTSETVRDDLAREKMNKFGKEASDVGRNAKERLREGYAAGNQAGEYGKASVTVLVKTVTLLVRPRAIMLRWEKTNAKLGKLSDHTHEQFGEWSARSRARTKDAREWTNDSRESTKKTVDHAQERVNDTVYGKLDTAKVADNRCVSLPMGYEACTHQAAWVVTLLAFTSAIFSFTVVARQLINHKKIEI</sequence>
<evidence type="ECO:0000313" key="3">
    <source>
        <dbReference type="EMBL" id="CCI47966.1"/>
    </source>
</evidence>
<keyword evidence="2" id="KW-0472">Membrane</keyword>
<keyword evidence="4" id="KW-1185">Reference proteome</keyword>
<feature type="region of interest" description="Disordered" evidence="1">
    <location>
        <begin position="125"/>
        <end position="144"/>
    </location>
</feature>
<reference evidence="3 4" key="1">
    <citation type="submission" date="2012-05" db="EMBL/GenBank/DDBJ databases">
        <title>Recombination and specialization in a pathogen metapopulation.</title>
        <authorList>
            <person name="Gardiner A."/>
            <person name="Kemen E."/>
            <person name="Schultz-Larsen T."/>
            <person name="MacLean D."/>
            <person name="Van Oosterhout C."/>
            <person name="Jones J.D.G."/>
        </authorList>
    </citation>
    <scope>NUCLEOTIDE SEQUENCE [LARGE SCALE GENOMIC DNA]</scope>
    <source>
        <strain evidence="3 4">Ac Nc2</strain>
    </source>
</reference>
<protein>
    <submittedName>
        <fullName evidence="3">Uncharacterized protein</fullName>
    </submittedName>
</protein>